<proteinExistence type="predicted"/>
<sequence length="256" mass="27900">MIISSSSSIKHFITTTSLLLSATNHHSLFTLDCSPPRLLHSRLLITSTPSFSSVAARSHTAWGDRYDKWSIVDDRNSDDERTKGCGVDSDAGGGAWAREVAGDGYWMKCPIVIKDPLSQEVEKAQKVIIISLSDDEVLSDDEDSSDEELTSDEVSRIADVSSEKEVYVIALSRSYDTLFSYKHAYLLPLSLLIKVLNCLHGGVTSSDEEIPEYYFVMPKASKSKVSTSSPSKASTLKTSKVSSSSASKLKASTSKT</sequence>
<comment type="caution">
    <text evidence="2">The sequence shown here is derived from an EMBL/GenBank/DDBJ whole genome shotgun (WGS) entry which is preliminary data.</text>
</comment>
<dbReference type="EMBL" id="BKCJ010001963">
    <property type="protein sequence ID" value="GEU45272.1"/>
    <property type="molecule type" value="Genomic_DNA"/>
</dbReference>
<gene>
    <name evidence="2" type="ORF">Tci_017250</name>
</gene>
<dbReference type="AlphaFoldDB" id="A0A6L2K958"/>
<accession>A0A6L2K958</accession>
<reference evidence="2" key="1">
    <citation type="journal article" date="2019" name="Sci. Rep.">
        <title>Draft genome of Tanacetum cinerariifolium, the natural source of mosquito coil.</title>
        <authorList>
            <person name="Yamashiro T."/>
            <person name="Shiraishi A."/>
            <person name="Satake H."/>
            <person name="Nakayama K."/>
        </authorList>
    </citation>
    <scope>NUCLEOTIDE SEQUENCE</scope>
</reference>
<feature type="region of interest" description="Disordered" evidence="1">
    <location>
        <begin position="220"/>
        <end position="256"/>
    </location>
</feature>
<organism evidence="2">
    <name type="scientific">Tanacetum cinerariifolium</name>
    <name type="common">Dalmatian daisy</name>
    <name type="synonym">Chrysanthemum cinerariifolium</name>
    <dbReference type="NCBI Taxonomy" id="118510"/>
    <lineage>
        <taxon>Eukaryota</taxon>
        <taxon>Viridiplantae</taxon>
        <taxon>Streptophyta</taxon>
        <taxon>Embryophyta</taxon>
        <taxon>Tracheophyta</taxon>
        <taxon>Spermatophyta</taxon>
        <taxon>Magnoliopsida</taxon>
        <taxon>eudicotyledons</taxon>
        <taxon>Gunneridae</taxon>
        <taxon>Pentapetalae</taxon>
        <taxon>asterids</taxon>
        <taxon>campanulids</taxon>
        <taxon>Asterales</taxon>
        <taxon>Asteraceae</taxon>
        <taxon>Asteroideae</taxon>
        <taxon>Anthemideae</taxon>
        <taxon>Anthemidinae</taxon>
        <taxon>Tanacetum</taxon>
    </lineage>
</organism>
<evidence type="ECO:0000256" key="1">
    <source>
        <dbReference type="SAM" id="MobiDB-lite"/>
    </source>
</evidence>
<protein>
    <submittedName>
        <fullName evidence="2">Uncharacterized protein</fullName>
    </submittedName>
</protein>
<evidence type="ECO:0000313" key="2">
    <source>
        <dbReference type="EMBL" id="GEU45272.1"/>
    </source>
</evidence>
<name>A0A6L2K958_TANCI</name>